<protein>
    <submittedName>
        <fullName evidence="1">Uncharacterized protein</fullName>
    </submittedName>
</protein>
<name>A0A2T8FCR1_9ACTN</name>
<proteinExistence type="predicted"/>
<dbReference type="RefSeq" id="WP_116571968.1">
    <property type="nucleotide sequence ID" value="NZ_QDGZ01000003.1"/>
</dbReference>
<evidence type="ECO:0000313" key="2">
    <source>
        <dbReference type="Proteomes" id="UP000246018"/>
    </source>
</evidence>
<dbReference type="EMBL" id="QDGZ01000003">
    <property type="protein sequence ID" value="PVG83490.1"/>
    <property type="molecule type" value="Genomic_DNA"/>
</dbReference>
<sequence>MAEPQTVTPGWRSIGMCWEGEEIDLQGLNPWEHEWESQSERIVVAHPSYPSQRHDVDVWVIHGPDRVVRFAAGEMSNLAWAFFLPVYE</sequence>
<comment type="caution">
    <text evidence="1">The sequence shown here is derived from an EMBL/GenBank/DDBJ whole genome shotgun (WGS) entry which is preliminary data.</text>
</comment>
<gene>
    <name evidence="1" type="ORF">DDE18_09455</name>
</gene>
<dbReference type="Proteomes" id="UP000246018">
    <property type="component" value="Unassembled WGS sequence"/>
</dbReference>
<evidence type="ECO:0000313" key="1">
    <source>
        <dbReference type="EMBL" id="PVG83490.1"/>
    </source>
</evidence>
<accession>A0A2T8FCR1</accession>
<organism evidence="1 2">
    <name type="scientific">Nocardioides gansuensis</name>
    <dbReference type="NCBI Taxonomy" id="2138300"/>
    <lineage>
        <taxon>Bacteria</taxon>
        <taxon>Bacillati</taxon>
        <taxon>Actinomycetota</taxon>
        <taxon>Actinomycetes</taxon>
        <taxon>Propionibacteriales</taxon>
        <taxon>Nocardioidaceae</taxon>
        <taxon>Nocardioides</taxon>
    </lineage>
</organism>
<keyword evidence="2" id="KW-1185">Reference proteome</keyword>
<reference evidence="1 2" key="1">
    <citation type="submission" date="2018-04" db="EMBL/GenBank/DDBJ databases">
        <title>Genome of Nocardioides gansuensis WSJ-1.</title>
        <authorList>
            <person name="Wu S."/>
            <person name="Wang G."/>
        </authorList>
    </citation>
    <scope>NUCLEOTIDE SEQUENCE [LARGE SCALE GENOMIC DNA]</scope>
    <source>
        <strain evidence="1 2">WSJ-1</strain>
    </source>
</reference>
<dbReference type="AlphaFoldDB" id="A0A2T8FCR1"/>
<dbReference type="OrthoDB" id="3828095at2"/>